<reference evidence="4 5" key="1">
    <citation type="submission" date="2019-06" db="EMBL/GenBank/DDBJ databases">
        <title>Sequencing the genomes of 1000 actinobacteria strains.</title>
        <authorList>
            <person name="Klenk H.-P."/>
        </authorList>
    </citation>
    <scope>NUCLEOTIDE SEQUENCE [LARGE SCALE GENOMIC DNA]</scope>
    <source>
        <strain evidence="4 5">DSM 17305</strain>
    </source>
</reference>
<evidence type="ECO:0000256" key="1">
    <source>
        <dbReference type="ARBA" id="ARBA00023004"/>
    </source>
</evidence>
<dbReference type="PANTHER" id="PTHR36577">
    <property type="entry name" value="DUF521 DOMAIN PROTEIN (AFU_ORTHOLOGUE AFUA_6G00490)"/>
    <property type="match status" value="1"/>
</dbReference>
<keyword evidence="1" id="KW-0408">Iron</keyword>
<sequence>MATLELTAEEEGMLSGRDGDGVALAMRVVVGQARILDAPRLVEITSAHVDSCLYHGQVSLDFAHRLVELGARTRVPTTLNVGSTDLVHPQLVRDQQLARAGRELMEAYVDLGCTPTFTCAPYQLPNRPRLGEHIAWAESNAIVFANSVLGARTDRYGDFLDVCAAITGRAPYAGLQTPQARRGTVVFDCRALGEFTELTYPLLGHHIGSVVGVDIPVLVGIPSAVSEDSLKALGAAAASAGGVALFHVVGVTPEAPTDLAGLPVRIVEDLQDVRRELSAPGSQLDAVSIGTPHASYDECVRLAQLLDGPPLKLPFYLSTSRATRDRLGDTLAVLERAGVTVVVDTCTYVTAILQPTWKRVMTNSAKWAHYAPGNIDVDAILGSLTECVASARAGQVVLDA</sequence>
<organism evidence="4 5">
    <name type="scientific">Kribbella jejuensis</name>
    <dbReference type="NCBI Taxonomy" id="236068"/>
    <lineage>
        <taxon>Bacteria</taxon>
        <taxon>Bacillati</taxon>
        <taxon>Actinomycetota</taxon>
        <taxon>Actinomycetes</taxon>
        <taxon>Propionibacteriales</taxon>
        <taxon>Kribbellaceae</taxon>
        <taxon>Kribbella</taxon>
    </lineage>
</organism>
<evidence type="ECO:0000256" key="2">
    <source>
        <dbReference type="ARBA" id="ARBA00023239"/>
    </source>
</evidence>
<comment type="caution">
    <text evidence="4">The sequence shown here is derived from an EMBL/GenBank/DDBJ whole genome shotgun (WGS) entry which is preliminary data.</text>
</comment>
<name>A0A542DBC4_9ACTN</name>
<keyword evidence="5" id="KW-1185">Reference proteome</keyword>
<proteinExistence type="predicted"/>
<dbReference type="RefSeq" id="WP_141863051.1">
    <property type="nucleotide sequence ID" value="NZ_BAAAKA010000053.1"/>
</dbReference>
<gene>
    <name evidence="4" type="ORF">FB475_7370</name>
</gene>
<dbReference type="InterPro" id="IPR007506">
    <property type="entry name" value="PMDh-L-like_dom"/>
</dbReference>
<accession>A0A542DBC4</accession>
<evidence type="ECO:0000259" key="3">
    <source>
        <dbReference type="Pfam" id="PF04412"/>
    </source>
</evidence>
<dbReference type="CDD" id="cd01355">
    <property type="entry name" value="AcnX"/>
    <property type="match status" value="1"/>
</dbReference>
<dbReference type="Proteomes" id="UP000316298">
    <property type="component" value="Unassembled WGS sequence"/>
</dbReference>
<dbReference type="Pfam" id="PF04412">
    <property type="entry name" value="AcnX"/>
    <property type="match status" value="1"/>
</dbReference>
<evidence type="ECO:0000313" key="4">
    <source>
        <dbReference type="EMBL" id="TQJ00373.1"/>
    </source>
</evidence>
<dbReference type="OrthoDB" id="1550274at2"/>
<protein>
    <submittedName>
        <fullName evidence="4">Putative aconitase subunit 1</fullName>
    </submittedName>
</protein>
<evidence type="ECO:0000313" key="5">
    <source>
        <dbReference type="Proteomes" id="UP000316298"/>
    </source>
</evidence>
<dbReference type="PANTHER" id="PTHR36577:SF3">
    <property type="entry name" value="DUF521 DOMAIN PROTEIN (AFU_ORTHOLOGUE AFUA_6G00490)"/>
    <property type="match status" value="1"/>
</dbReference>
<feature type="domain" description="Phosphomevalonate dehydratase large subunit-like" evidence="3">
    <location>
        <begin position="4"/>
        <end position="388"/>
    </location>
</feature>
<dbReference type="EMBL" id="VFMM01000004">
    <property type="protein sequence ID" value="TQJ00373.1"/>
    <property type="molecule type" value="Genomic_DNA"/>
</dbReference>
<keyword evidence="2" id="KW-0456">Lyase</keyword>
<dbReference type="GO" id="GO:0016829">
    <property type="term" value="F:lyase activity"/>
    <property type="evidence" value="ECO:0007669"/>
    <property type="project" value="UniProtKB-KW"/>
</dbReference>
<dbReference type="AlphaFoldDB" id="A0A542DBC4"/>